<accession>A0A1H6QT77</accession>
<dbReference type="PROSITE" id="PS51257">
    <property type="entry name" value="PROKAR_LIPOPROTEIN"/>
    <property type="match status" value="1"/>
</dbReference>
<gene>
    <name evidence="2" type="ORF">SAMN05421831_102181</name>
</gene>
<evidence type="ECO:0000313" key="3">
    <source>
        <dbReference type="Proteomes" id="UP000242999"/>
    </source>
</evidence>
<dbReference type="Proteomes" id="UP000242999">
    <property type="component" value="Unassembled WGS sequence"/>
</dbReference>
<proteinExistence type="predicted"/>
<feature type="chain" id="PRO_5017347032" evidence="1">
    <location>
        <begin position="21"/>
        <end position="398"/>
    </location>
</feature>
<name>A0A1H6QT77_9GAMM</name>
<keyword evidence="3" id="KW-1185">Reference proteome</keyword>
<sequence length="398" mass="42417">MKNQLLTTLILSLSCSYASASILTDLTGESNSGGTSNNILDGGSNTNTGNSSSGFGCDSNAFLSNTLDTSPYWAGKDRISDLNSGLIGMNAYTLVKLTKPVGYSTLVVSGNPDIHSYNVDAWATLYDANHPRIAQLQSGTGVKASWVSGYAECNVTTKHQYFGVGFNLGFTGSASQEITKYLVIYNGYNLEWEFNINNLGVRVFADTLSGFNDSNTADGSSVTDITTDTTTDATTDDGNTGGVITDDTTDTTTDTTTDIITDTTTDTVTDAPQCDTYADLAYQTSIIGTDQADTINIGEYVFGETYINGVLGDDKYIVRSLPASSIDIVDLFGQNTLQLGMIKSSIENVKLENNLLTIELNTGNSIQIKGVANFKALVFAETFNLPEQITQLKTALGL</sequence>
<dbReference type="AlphaFoldDB" id="A0A1H6QT77"/>
<protein>
    <submittedName>
        <fullName evidence="2">Uncharacterized protein</fullName>
    </submittedName>
</protein>
<evidence type="ECO:0000256" key="1">
    <source>
        <dbReference type="SAM" id="SignalP"/>
    </source>
</evidence>
<organism evidence="2 3">
    <name type="scientific">Allopseudospirillum japonicum</name>
    <dbReference type="NCBI Taxonomy" id="64971"/>
    <lineage>
        <taxon>Bacteria</taxon>
        <taxon>Pseudomonadati</taxon>
        <taxon>Pseudomonadota</taxon>
        <taxon>Gammaproteobacteria</taxon>
        <taxon>Oceanospirillales</taxon>
        <taxon>Oceanospirillaceae</taxon>
        <taxon>Allopseudospirillum</taxon>
    </lineage>
</organism>
<keyword evidence="1" id="KW-0732">Signal</keyword>
<dbReference type="EMBL" id="FNYH01000002">
    <property type="protein sequence ID" value="SEI46819.1"/>
    <property type="molecule type" value="Genomic_DNA"/>
</dbReference>
<feature type="signal peptide" evidence="1">
    <location>
        <begin position="1"/>
        <end position="20"/>
    </location>
</feature>
<evidence type="ECO:0000313" key="2">
    <source>
        <dbReference type="EMBL" id="SEI46819.1"/>
    </source>
</evidence>
<dbReference type="RefSeq" id="WP_093308525.1">
    <property type="nucleotide sequence ID" value="NZ_FNYH01000002.1"/>
</dbReference>
<reference evidence="3" key="1">
    <citation type="submission" date="2016-10" db="EMBL/GenBank/DDBJ databases">
        <authorList>
            <person name="Varghese N."/>
            <person name="Submissions S."/>
        </authorList>
    </citation>
    <scope>NUCLEOTIDE SEQUENCE [LARGE SCALE GENOMIC DNA]</scope>
    <source>
        <strain evidence="3">DSM 7165</strain>
    </source>
</reference>
<dbReference type="STRING" id="64971.SAMN05421831_102181"/>